<name>A0A7W9JDU1_9ACTN</name>
<keyword evidence="2" id="KW-1185">Reference proteome</keyword>
<dbReference type="RefSeq" id="WP_184801998.1">
    <property type="nucleotide sequence ID" value="NZ_JACHMY010000001.1"/>
</dbReference>
<gene>
    <name evidence="1" type="ORF">HDA39_006701</name>
</gene>
<evidence type="ECO:0008006" key="3">
    <source>
        <dbReference type="Google" id="ProtNLM"/>
    </source>
</evidence>
<organism evidence="1 2">
    <name type="scientific">Kribbella italica</name>
    <dbReference type="NCBI Taxonomy" id="1540520"/>
    <lineage>
        <taxon>Bacteria</taxon>
        <taxon>Bacillati</taxon>
        <taxon>Actinomycetota</taxon>
        <taxon>Actinomycetes</taxon>
        <taxon>Propionibacteriales</taxon>
        <taxon>Kribbellaceae</taxon>
        <taxon>Kribbella</taxon>
    </lineage>
</organism>
<evidence type="ECO:0000313" key="1">
    <source>
        <dbReference type="EMBL" id="MBB5839967.1"/>
    </source>
</evidence>
<protein>
    <recommendedName>
        <fullName evidence="3">VOC family protein</fullName>
    </recommendedName>
</protein>
<comment type="caution">
    <text evidence="1">The sequence shown here is derived from an EMBL/GenBank/DDBJ whole genome shotgun (WGS) entry which is preliminary data.</text>
</comment>
<dbReference type="EMBL" id="JACHMY010000001">
    <property type="protein sequence ID" value="MBB5839967.1"/>
    <property type="molecule type" value="Genomic_DNA"/>
</dbReference>
<dbReference type="Proteomes" id="UP000549971">
    <property type="component" value="Unassembled WGS sequence"/>
</dbReference>
<proteinExistence type="predicted"/>
<reference evidence="1 2" key="1">
    <citation type="submission" date="2020-08" db="EMBL/GenBank/DDBJ databases">
        <title>Sequencing the genomes of 1000 actinobacteria strains.</title>
        <authorList>
            <person name="Klenk H.-P."/>
        </authorList>
    </citation>
    <scope>NUCLEOTIDE SEQUENCE [LARGE SCALE GENOMIC DNA]</scope>
    <source>
        <strain evidence="1 2">DSM 28967</strain>
    </source>
</reference>
<dbReference type="Gene3D" id="3.10.180.10">
    <property type="entry name" value="2,3-Dihydroxybiphenyl 1,2-Dioxygenase, domain 1"/>
    <property type="match status" value="1"/>
</dbReference>
<dbReference type="InterPro" id="IPR029068">
    <property type="entry name" value="Glyas_Bleomycin-R_OHBP_Dase"/>
</dbReference>
<sequence>MSARTIPLLPCRELDDVVPFYEALGFRLTYRQDRPYPCLGVTRDDGFDLQFFGLPAYDVENSLFSVIVAVPDTQALYDEFAAGLRTAYGKLPIAGLPRITRPRRKQGAGAGFSVIDPAGNWLRISAVAEEAETGDRFERALLNAARQADSRGDEAAGIRVLEAALRRHPDATDEERLPVLLYLTELLIRTGGPAAAVVEQIEAAGFADQLGDLKEQLTD</sequence>
<evidence type="ECO:0000313" key="2">
    <source>
        <dbReference type="Proteomes" id="UP000549971"/>
    </source>
</evidence>
<dbReference type="SUPFAM" id="SSF54593">
    <property type="entry name" value="Glyoxalase/Bleomycin resistance protein/Dihydroxybiphenyl dioxygenase"/>
    <property type="match status" value="1"/>
</dbReference>
<accession>A0A7W9JDU1</accession>
<dbReference type="AlphaFoldDB" id="A0A7W9JDU1"/>